<gene>
    <name evidence="2" type="ORF">GCM10007876_40460</name>
</gene>
<feature type="domain" description="DUF4124" evidence="1">
    <location>
        <begin position="57"/>
        <end position="92"/>
    </location>
</feature>
<reference evidence="2" key="1">
    <citation type="journal article" date="2014" name="Int. J. Syst. Evol. Microbiol.">
        <title>Complete genome sequence of Corynebacterium casei LMG S-19264T (=DSM 44701T), isolated from a smear-ripened cheese.</title>
        <authorList>
            <consortium name="US DOE Joint Genome Institute (JGI-PGF)"/>
            <person name="Walter F."/>
            <person name="Albersmeier A."/>
            <person name="Kalinowski J."/>
            <person name="Ruckert C."/>
        </authorList>
    </citation>
    <scope>NUCLEOTIDE SEQUENCE</scope>
    <source>
        <strain evidence="2">NBRC 110071</strain>
    </source>
</reference>
<dbReference type="InterPro" id="IPR025392">
    <property type="entry name" value="DUF4124"/>
</dbReference>
<dbReference type="Proteomes" id="UP001161389">
    <property type="component" value="Unassembled WGS sequence"/>
</dbReference>
<proteinExistence type="predicted"/>
<dbReference type="RefSeq" id="WP_284384041.1">
    <property type="nucleotide sequence ID" value="NZ_BSNM01000027.1"/>
</dbReference>
<dbReference type="EMBL" id="BSNM01000027">
    <property type="protein sequence ID" value="GLQ33566.1"/>
    <property type="molecule type" value="Genomic_DNA"/>
</dbReference>
<evidence type="ECO:0000259" key="1">
    <source>
        <dbReference type="Pfam" id="PF13511"/>
    </source>
</evidence>
<dbReference type="AlphaFoldDB" id="A0AA37WA97"/>
<accession>A0AA37WA97</accession>
<evidence type="ECO:0000313" key="3">
    <source>
        <dbReference type="Proteomes" id="UP001161389"/>
    </source>
</evidence>
<keyword evidence="3" id="KW-1185">Reference proteome</keyword>
<sequence length="209" mass="22708">MKIFIKLMLLAVVGAVVAPMFLKGPDGKPIMDVTDFAPSASSESAYVSASETSSKLTTVYKWKDENGQWHFSDNQAQGSNHETLKYNPNANVIQSLQMPEEPEYAEAMPGGRPLYAANVLTTSSKKKEEDLDLEGLEPEAVKRIKRALASSNNGKGNANANNTDGVSGISLTTIPLSEIPKLIEDAKNVQALLDKRNEQLEEAISKTVR</sequence>
<name>A0AA37WA97_9GAMM</name>
<organism evidence="2 3">
    <name type="scientific">Litoribrevibacter albus</name>
    <dbReference type="NCBI Taxonomy" id="1473156"/>
    <lineage>
        <taxon>Bacteria</taxon>
        <taxon>Pseudomonadati</taxon>
        <taxon>Pseudomonadota</taxon>
        <taxon>Gammaproteobacteria</taxon>
        <taxon>Oceanospirillales</taxon>
        <taxon>Oceanospirillaceae</taxon>
        <taxon>Litoribrevibacter</taxon>
    </lineage>
</organism>
<reference evidence="2" key="2">
    <citation type="submission" date="2023-01" db="EMBL/GenBank/DDBJ databases">
        <title>Draft genome sequence of Litoribrevibacter albus strain NBRC 110071.</title>
        <authorList>
            <person name="Sun Q."/>
            <person name="Mori K."/>
        </authorList>
    </citation>
    <scope>NUCLEOTIDE SEQUENCE</scope>
    <source>
        <strain evidence="2">NBRC 110071</strain>
    </source>
</reference>
<comment type="caution">
    <text evidence="2">The sequence shown here is derived from an EMBL/GenBank/DDBJ whole genome shotgun (WGS) entry which is preliminary data.</text>
</comment>
<dbReference type="Pfam" id="PF13511">
    <property type="entry name" value="DUF4124"/>
    <property type="match status" value="1"/>
</dbReference>
<protein>
    <recommendedName>
        <fullName evidence="1">DUF4124 domain-containing protein</fullName>
    </recommendedName>
</protein>
<evidence type="ECO:0000313" key="2">
    <source>
        <dbReference type="EMBL" id="GLQ33566.1"/>
    </source>
</evidence>